<evidence type="ECO:0000256" key="1">
    <source>
        <dbReference type="SAM" id="MobiDB-lite"/>
    </source>
</evidence>
<proteinExistence type="predicted"/>
<dbReference type="Proteomes" id="UP000287651">
    <property type="component" value="Unassembled WGS sequence"/>
</dbReference>
<gene>
    <name evidence="2" type="ORF">B296_00005403</name>
</gene>
<feature type="compositionally biased region" description="Basic and acidic residues" evidence="1">
    <location>
        <begin position="41"/>
        <end position="56"/>
    </location>
</feature>
<protein>
    <submittedName>
        <fullName evidence="2">Uncharacterized protein</fullName>
    </submittedName>
</protein>
<evidence type="ECO:0000313" key="3">
    <source>
        <dbReference type="Proteomes" id="UP000287651"/>
    </source>
</evidence>
<organism evidence="2 3">
    <name type="scientific">Ensete ventricosum</name>
    <name type="common">Abyssinian banana</name>
    <name type="synonym">Musa ensete</name>
    <dbReference type="NCBI Taxonomy" id="4639"/>
    <lineage>
        <taxon>Eukaryota</taxon>
        <taxon>Viridiplantae</taxon>
        <taxon>Streptophyta</taxon>
        <taxon>Embryophyta</taxon>
        <taxon>Tracheophyta</taxon>
        <taxon>Spermatophyta</taxon>
        <taxon>Magnoliopsida</taxon>
        <taxon>Liliopsida</taxon>
        <taxon>Zingiberales</taxon>
        <taxon>Musaceae</taxon>
        <taxon>Ensete</taxon>
    </lineage>
</organism>
<feature type="region of interest" description="Disordered" evidence="1">
    <location>
        <begin position="1"/>
        <end position="61"/>
    </location>
</feature>
<dbReference type="EMBL" id="AMZH03004784">
    <property type="protein sequence ID" value="RRT68145.1"/>
    <property type="molecule type" value="Genomic_DNA"/>
</dbReference>
<evidence type="ECO:0000313" key="2">
    <source>
        <dbReference type="EMBL" id="RRT68145.1"/>
    </source>
</evidence>
<reference evidence="2 3" key="1">
    <citation type="journal article" date="2014" name="Agronomy (Basel)">
        <title>A Draft Genome Sequence for Ensete ventricosum, the Drought-Tolerant Tree Against Hunger.</title>
        <authorList>
            <person name="Harrison J."/>
            <person name="Moore K.A."/>
            <person name="Paszkiewicz K."/>
            <person name="Jones T."/>
            <person name="Grant M."/>
            <person name="Ambacheew D."/>
            <person name="Muzemil S."/>
            <person name="Studholme D.J."/>
        </authorList>
    </citation>
    <scope>NUCLEOTIDE SEQUENCE [LARGE SCALE GENOMIC DNA]</scope>
</reference>
<accession>A0A426ZVY9</accession>
<feature type="compositionally biased region" description="Basic and acidic residues" evidence="1">
    <location>
        <begin position="15"/>
        <end position="26"/>
    </location>
</feature>
<sequence length="162" mass="17591">MGKGGNGTGKITLRIQKEEGRPDTKGWRNRGLEVAAVEQQEGGKERRGEWALREQTDAPPPPAVAVAAEAEAGSGEGWWEMALRTLMFPHRRRTRDVRDAELPTLYPNPLRLLCSHAVRYKAVVAALCMEVGVEVEVSLMEAAVAGSWVAEVVVSTTEAAVS</sequence>
<comment type="caution">
    <text evidence="2">The sequence shown here is derived from an EMBL/GenBank/DDBJ whole genome shotgun (WGS) entry which is preliminary data.</text>
</comment>
<dbReference type="AlphaFoldDB" id="A0A426ZVY9"/>
<name>A0A426ZVY9_ENSVE</name>